<evidence type="ECO:0000313" key="4">
    <source>
        <dbReference type="Proteomes" id="UP000198462"/>
    </source>
</evidence>
<dbReference type="SUPFAM" id="SSF51338">
    <property type="entry name" value="Composite domain of metallo-dependent hydrolases"/>
    <property type="match status" value="1"/>
</dbReference>
<sequence>MGRFSLLFARLVLIGCLIAPATAQAATLVYAGTLIADPSKAARGPSTVVVEGGRIEAVEDGFRSPGEGDEVIDLRDRTILPGLIDAHVHLTGDHDDPFYQGFIDTDEYAVAVGLKNAELTLEAGFTTVRDLGGAPEAVFAVGRAIEEEMHPGPRLVAAGTAVSIIGGHGDMTGVRPEIVELGGDNTCTGPVQCAERVREFSRAGADVIKIAATGGVLSQQGRGLGAHFTPEEMEAIVATARSLGLKVAAHAHGARGVEAAVRAGVSSIEHGTFIDDAGIEAMRQRGSYYVPTLLAFRGIEEQLGTGIYTPVVEKKIRQVISHTGAGLRAAYAAGVPIAYGTDAGVFAHGRNGEEAAMMVELSGLPPRAVLESATVNAADLLGIADETGTIEPGKAADLIAVDGDPMEDITALERIRFVMARGRAHDLPSAAE</sequence>
<dbReference type="PANTHER" id="PTHR43135:SF3">
    <property type="entry name" value="ALPHA-D-RIBOSE 1-METHYLPHOSPHONATE 5-TRIPHOSPHATE DIPHOSPHATASE"/>
    <property type="match status" value="1"/>
</dbReference>
<dbReference type="PANTHER" id="PTHR43135">
    <property type="entry name" value="ALPHA-D-RIBOSE 1-METHYLPHOSPHONATE 5-TRIPHOSPHATE DIPHOSPHATASE"/>
    <property type="match status" value="1"/>
</dbReference>
<feature type="domain" description="Amidohydrolase-related" evidence="2">
    <location>
        <begin position="78"/>
        <end position="423"/>
    </location>
</feature>
<dbReference type="InterPro" id="IPR011059">
    <property type="entry name" value="Metal-dep_hydrolase_composite"/>
</dbReference>
<evidence type="ECO:0000259" key="2">
    <source>
        <dbReference type="Pfam" id="PF01979"/>
    </source>
</evidence>
<dbReference type="InterPro" id="IPR032466">
    <property type="entry name" value="Metal_Hydrolase"/>
</dbReference>
<feature type="chain" id="PRO_5013143736" evidence="1">
    <location>
        <begin position="26"/>
        <end position="432"/>
    </location>
</feature>
<reference evidence="4" key="1">
    <citation type="submission" date="2017-05" db="EMBL/GenBank/DDBJ databases">
        <authorList>
            <person name="Lin X."/>
        </authorList>
    </citation>
    <scope>NUCLEOTIDE SEQUENCE [LARGE SCALE GENOMIC DNA]</scope>
    <source>
        <strain evidence="4">JLT2012</strain>
    </source>
</reference>
<dbReference type="InterPro" id="IPR051781">
    <property type="entry name" value="Metallo-dep_Hydrolase"/>
</dbReference>
<dbReference type="Gene3D" id="3.20.20.140">
    <property type="entry name" value="Metal-dependent hydrolases"/>
    <property type="match status" value="1"/>
</dbReference>
<dbReference type="SUPFAM" id="SSF51556">
    <property type="entry name" value="Metallo-dependent hydrolases"/>
    <property type="match status" value="1"/>
</dbReference>
<keyword evidence="1" id="KW-0732">Signal</keyword>
<proteinExistence type="predicted"/>
<evidence type="ECO:0000313" key="3">
    <source>
        <dbReference type="EMBL" id="OWV32178.1"/>
    </source>
</evidence>
<keyword evidence="4" id="KW-1185">Reference proteome</keyword>
<organism evidence="3 4">
    <name type="scientific">Pacificimonas flava</name>
    <dbReference type="NCBI Taxonomy" id="1234595"/>
    <lineage>
        <taxon>Bacteria</taxon>
        <taxon>Pseudomonadati</taxon>
        <taxon>Pseudomonadota</taxon>
        <taxon>Alphaproteobacteria</taxon>
        <taxon>Sphingomonadales</taxon>
        <taxon>Sphingosinicellaceae</taxon>
        <taxon>Pacificimonas</taxon>
    </lineage>
</organism>
<gene>
    <name evidence="3" type="ORF">B5C34_01070</name>
</gene>
<protein>
    <submittedName>
        <fullName evidence="3">Xaa-Pro dipeptidase</fullName>
    </submittedName>
</protein>
<dbReference type="InterPro" id="IPR006680">
    <property type="entry name" value="Amidohydro-rel"/>
</dbReference>
<dbReference type="CDD" id="cd01299">
    <property type="entry name" value="Met_dep_hydrolase_A"/>
    <property type="match status" value="1"/>
</dbReference>
<dbReference type="AlphaFoldDB" id="A0A219B2X8"/>
<accession>A0A219B2X8</accession>
<comment type="caution">
    <text evidence="3">The sequence shown here is derived from an EMBL/GenBank/DDBJ whole genome shotgun (WGS) entry which is preliminary data.</text>
</comment>
<feature type="signal peptide" evidence="1">
    <location>
        <begin position="1"/>
        <end position="25"/>
    </location>
</feature>
<dbReference type="Gene3D" id="2.30.40.10">
    <property type="entry name" value="Urease, subunit C, domain 1"/>
    <property type="match status" value="1"/>
</dbReference>
<evidence type="ECO:0000256" key="1">
    <source>
        <dbReference type="SAM" id="SignalP"/>
    </source>
</evidence>
<dbReference type="InterPro" id="IPR057744">
    <property type="entry name" value="OTAase-like"/>
</dbReference>
<dbReference type="Pfam" id="PF01979">
    <property type="entry name" value="Amidohydro_1"/>
    <property type="match status" value="1"/>
</dbReference>
<dbReference type="EMBL" id="NFZT01000001">
    <property type="protein sequence ID" value="OWV32178.1"/>
    <property type="molecule type" value="Genomic_DNA"/>
</dbReference>
<dbReference type="Proteomes" id="UP000198462">
    <property type="component" value="Unassembled WGS sequence"/>
</dbReference>
<dbReference type="GO" id="GO:0016810">
    <property type="term" value="F:hydrolase activity, acting on carbon-nitrogen (but not peptide) bonds"/>
    <property type="evidence" value="ECO:0007669"/>
    <property type="project" value="InterPro"/>
</dbReference>
<name>A0A219B2X8_9SPHN</name>